<protein>
    <recommendedName>
        <fullName evidence="6">Glycosyltransferase N-terminal domain-containing protein</fullName>
    </recommendedName>
</protein>
<dbReference type="GO" id="GO:0080044">
    <property type="term" value="F:quercetin 7-O-glucosyltransferase activity"/>
    <property type="evidence" value="ECO:0007669"/>
    <property type="project" value="TreeGrafter"/>
</dbReference>
<evidence type="ECO:0000256" key="4">
    <source>
        <dbReference type="ARBA" id="ARBA00022679"/>
    </source>
</evidence>
<evidence type="ECO:0000259" key="6">
    <source>
        <dbReference type="Pfam" id="PF26168"/>
    </source>
</evidence>
<gene>
    <name evidence="7" type="ORF">DCAR_0831371</name>
</gene>
<reference evidence="7" key="2">
    <citation type="submission" date="2022-03" db="EMBL/GenBank/DDBJ databases">
        <title>Draft title - Genomic analysis of global carrot germplasm unveils the trajectory of domestication and the origin of high carotenoid orange carrot.</title>
        <authorList>
            <person name="Iorizzo M."/>
            <person name="Ellison S."/>
            <person name="Senalik D."/>
            <person name="Macko-Podgorni A."/>
            <person name="Grzebelus D."/>
            <person name="Bostan H."/>
            <person name="Rolling W."/>
            <person name="Curaba J."/>
            <person name="Simon P."/>
        </authorList>
    </citation>
    <scope>NUCLEOTIDE SEQUENCE</scope>
    <source>
        <tissue evidence="7">Leaf</tissue>
    </source>
</reference>
<dbReference type="PANTHER" id="PTHR11926">
    <property type="entry name" value="GLUCOSYL/GLUCURONOSYL TRANSFERASES"/>
    <property type="match status" value="1"/>
</dbReference>
<keyword evidence="5" id="KW-0414">Isoprene biosynthesis</keyword>
<keyword evidence="4" id="KW-0808">Transferase</keyword>
<keyword evidence="3" id="KW-0328">Glycosyltransferase</keyword>
<dbReference type="PANTHER" id="PTHR11926:SF1551">
    <property type="entry name" value="GLYCOSYLTRANSFERASE"/>
    <property type="match status" value="1"/>
</dbReference>
<dbReference type="SUPFAM" id="SSF53756">
    <property type="entry name" value="UDP-Glycosyltransferase/glycogen phosphorylase"/>
    <property type="match status" value="3"/>
</dbReference>
<dbReference type="FunFam" id="3.40.50.2000:FF:000055">
    <property type="entry name" value="Glycosyltransferase"/>
    <property type="match status" value="1"/>
</dbReference>
<comment type="pathway">
    <text evidence="1">Secondary metabolite biosynthesis; terpenoid biosynthesis.</text>
</comment>
<dbReference type="PROSITE" id="PS00375">
    <property type="entry name" value="UDPGT"/>
    <property type="match status" value="3"/>
</dbReference>
<proteinExistence type="inferred from homology"/>
<evidence type="ECO:0000256" key="1">
    <source>
        <dbReference type="ARBA" id="ARBA00004721"/>
    </source>
</evidence>
<dbReference type="Proteomes" id="UP000077755">
    <property type="component" value="Chromosome 8"/>
</dbReference>
<name>A0AAF0XQ13_DAUCS</name>
<reference evidence="7" key="1">
    <citation type="journal article" date="2016" name="Nat. Genet.">
        <title>A high-quality carrot genome assembly provides new insights into carotenoid accumulation and asterid genome evolution.</title>
        <authorList>
            <person name="Iorizzo M."/>
            <person name="Ellison S."/>
            <person name="Senalik D."/>
            <person name="Zeng P."/>
            <person name="Satapoomin P."/>
            <person name="Huang J."/>
            <person name="Bowman M."/>
            <person name="Iovene M."/>
            <person name="Sanseverino W."/>
            <person name="Cavagnaro P."/>
            <person name="Yildiz M."/>
            <person name="Macko-Podgorni A."/>
            <person name="Moranska E."/>
            <person name="Grzebelus E."/>
            <person name="Grzebelus D."/>
            <person name="Ashrafi H."/>
            <person name="Zheng Z."/>
            <person name="Cheng S."/>
            <person name="Spooner D."/>
            <person name="Van Deynze A."/>
            <person name="Simon P."/>
        </authorList>
    </citation>
    <scope>NUCLEOTIDE SEQUENCE</scope>
    <source>
        <tissue evidence="7">Leaf</tissue>
    </source>
</reference>
<dbReference type="Pfam" id="PF00201">
    <property type="entry name" value="UDPGT"/>
    <property type="match status" value="3"/>
</dbReference>
<dbReference type="InterPro" id="IPR002213">
    <property type="entry name" value="UDP_glucos_trans"/>
</dbReference>
<dbReference type="Pfam" id="PF26168">
    <property type="entry name" value="Glyco_transf_N"/>
    <property type="match status" value="1"/>
</dbReference>
<dbReference type="EMBL" id="CP093350">
    <property type="protein sequence ID" value="WOH11875.1"/>
    <property type="molecule type" value="Genomic_DNA"/>
</dbReference>
<evidence type="ECO:0000313" key="7">
    <source>
        <dbReference type="EMBL" id="WOH11875.1"/>
    </source>
</evidence>
<accession>A0AAF0XQ13</accession>
<comment type="similarity">
    <text evidence="2">Belongs to the UDP-glycosyltransferase family.</text>
</comment>
<evidence type="ECO:0000256" key="2">
    <source>
        <dbReference type="ARBA" id="ARBA00009995"/>
    </source>
</evidence>
<dbReference type="FunFam" id="3.40.50.2000:FF:000065">
    <property type="entry name" value="Glycosyltransferase"/>
    <property type="match status" value="1"/>
</dbReference>
<dbReference type="GO" id="GO:0008299">
    <property type="term" value="P:isoprenoid biosynthetic process"/>
    <property type="evidence" value="ECO:0007669"/>
    <property type="project" value="UniProtKB-KW"/>
</dbReference>
<organism evidence="7 8">
    <name type="scientific">Daucus carota subsp. sativus</name>
    <name type="common">Carrot</name>
    <dbReference type="NCBI Taxonomy" id="79200"/>
    <lineage>
        <taxon>Eukaryota</taxon>
        <taxon>Viridiplantae</taxon>
        <taxon>Streptophyta</taxon>
        <taxon>Embryophyta</taxon>
        <taxon>Tracheophyta</taxon>
        <taxon>Spermatophyta</taxon>
        <taxon>Magnoliopsida</taxon>
        <taxon>eudicotyledons</taxon>
        <taxon>Gunneridae</taxon>
        <taxon>Pentapetalae</taxon>
        <taxon>asterids</taxon>
        <taxon>campanulids</taxon>
        <taxon>Apiales</taxon>
        <taxon>Apiaceae</taxon>
        <taxon>Apioideae</taxon>
        <taxon>Scandiceae</taxon>
        <taxon>Daucinae</taxon>
        <taxon>Daucus</taxon>
        <taxon>Daucus sect. Daucus</taxon>
    </lineage>
</organism>
<dbReference type="FunFam" id="3.40.50.2000:FF:000027">
    <property type="entry name" value="Glycosyltransferase"/>
    <property type="match status" value="2"/>
</dbReference>
<evidence type="ECO:0000256" key="3">
    <source>
        <dbReference type="ARBA" id="ARBA00022676"/>
    </source>
</evidence>
<dbReference type="CDD" id="cd03784">
    <property type="entry name" value="GT1_Gtf-like"/>
    <property type="match status" value="3"/>
</dbReference>
<keyword evidence="8" id="KW-1185">Reference proteome</keyword>
<feature type="domain" description="Glycosyltransferase N-terminal" evidence="6">
    <location>
        <begin position="853"/>
        <end position="977"/>
    </location>
</feature>
<evidence type="ECO:0000313" key="8">
    <source>
        <dbReference type="Proteomes" id="UP000077755"/>
    </source>
</evidence>
<dbReference type="InterPro" id="IPR035595">
    <property type="entry name" value="UDP_glycos_trans_CS"/>
</dbReference>
<sequence>MDSSASTAAKKQAHVVCIPAPSQSHIKGILKMARILHSKGIFITFVNTKFNHKRFLKSGGLQSLGDNLLAELNAGTHQVTSILSDGFLPFTADAAHSLGIPIVLLWTISACAFMGIYQFKNVLERGLVPLKGTISQIRIPGMPDIRLGDLPSHIRIMDPNDTLFHSFVECTQRAADCTAFVLQTFDDLEQELVNVMSYMFRTVITIGPQQLLVDQIPLDNKEGLKSIGYSLWEEDKTCLQWLDSKEEDSVVYVNFGSITVMSAEQLLEFGWGLANSNCYFLWIIRPDLIMGESAVTLGVEFMDAVKNRGLLSSWCPQEDVLNHISVGGFLTHGGWNSIIESITAGVPMLCWPFFGDQTINFKFMSDEWGCGLEIPNNVKRDDVEKLVRLQINNSVCIPYPAQSHIKSMLKMAKLLNSKGLSITFVNTEFNHKRFLKAGGLQSIESLPSFRFETIPDGLPPSDADATQDIPELCRSIIENRLLPSFQNLLTKLNAGNHKVSSILSDGFMPFTADVAHSVGIPIALLWPISACGFMGFYQFKNALERGLIPLKDESYLTNGYLDTIVDWIPGMADIPLGNLPSHIRITDTNELIFNFLMECTQRAANGTANILHTYDDLEQELVNSISSMFANVYTIGPQQMLLDNLPADQKERLKSIGYSLWKEETRCLEWLDSKEAESVVYVNFGSITVLSAEQLLEFGWGLANSKCSFLWIIRPDLIMGESTVTLGADFMDAIKNRGLISSWCPQEDVLNHVSVGGFLTHGGWNSIIESITAGVPMLCWPFFGDQTINCKFVSDEWECGMEIPNNVKRDDVEKLVRLLMDGSEGKKMRNKAMEWRKLAKNACGSDGSSYGHVVCIPYPAQGHIKAMLKMAKLLNSKGLSITFVNTEFNHKRFLKSGGLENIESLPSFRFEAIPDGLPPSDADATQDIPELCRAIIENDMLPAFQNLLAKLNAGTHQVTSILSDGFMPFTADAAQSLGIPIVLMWTISACGFMGFYQFKNALERGIIPLKDASYLTNGYLDTIIDWIPGIPEIRLGDLPSHIRITDPNDFVFNFIVNSTQRATNGTANVLHTFDDLEEELVNAISSMFTTVYAIGPQQMLLNQIPSDQTERLKSIGYSLWKEETKCLEWLDSKEADSVVYVNFGSITVMSAEQLMEFGWGLANSNCSFIWIIRPDLIMGESTVTLGVEFLEAIKNRGLISGWCPQEDVLNHAAVGGFLTHGGWNSTIESISAGVPMLCWPFFGDQTINCKYMCDWECGMEIRNDCTRDDVEKLVRLLMDGVEGKKMRNKALEWKGMAEKACNTIRIFLTKRLKSENGKVKLPEIRNL</sequence>
<dbReference type="GO" id="GO:0080043">
    <property type="term" value="F:quercetin 3-O-glucosyltransferase activity"/>
    <property type="evidence" value="ECO:0007669"/>
    <property type="project" value="TreeGrafter"/>
</dbReference>
<evidence type="ECO:0000256" key="5">
    <source>
        <dbReference type="ARBA" id="ARBA00023229"/>
    </source>
</evidence>
<dbReference type="InterPro" id="IPR058980">
    <property type="entry name" value="Glyco_transf_N"/>
</dbReference>
<dbReference type="Gene3D" id="3.40.50.2000">
    <property type="entry name" value="Glycogen Phosphorylase B"/>
    <property type="match status" value="7"/>
</dbReference>